<feature type="transmembrane region" description="Helical" evidence="1">
    <location>
        <begin position="82"/>
        <end position="103"/>
    </location>
</feature>
<evidence type="ECO:0008006" key="3">
    <source>
        <dbReference type="Google" id="ProtNLM"/>
    </source>
</evidence>
<dbReference type="VEuPathDB" id="VectorBase:ISCI020612"/>
<keyword evidence="1" id="KW-1133">Transmembrane helix</keyword>
<accession>A0A4D5SAV4</accession>
<protein>
    <recommendedName>
        <fullName evidence="3">Monocarboxylate transporter</fullName>
    </recommendedName>
</protein>
<evidence type="ECO:0000313" key="2">
    <source>
        <dbReference type="EMBL" id="MOY44837.1"/>
    </source>
</evidence>
<feature type="transmembrane region" description="Helical" evidence="1">
    <location>
        <begin position="50"/>
        <end position="70"/>
    </location>
</feature>
<feature type="transmembrane region" description="Helical" evidence="1">
    <location>
        <begin position="15"/>
        <end position="38"/>
    </location>
</feature>
<keyword evidence="1" id="KW-0472">Membrane</keyword>
<dbReference type="VEuPathDB" id="VectorBase:ISCW020612"/>
<reference evidence="2" key="1">
    <citation type="submission" date="2019-04" db="EMBL/GenBank/DDBJ databases">
        <title>An insight into the mialome of Ixodes scapularis.</title>
        <authorList>
            <person name="Ribeiro J.M."/>
            <person name="Mather T.N."/>
            <person name="Karim S."/>
        </authorList>
    </citation>
    <scope>NUCLEOTIDE SEQUENCE</scope>
</reference>
<dbReference type="SUPFAM" id="SSF103473">
    <property type="entry name" value="MFS general substrate transporter"/>
    <property type="match status" value="1"/>
</dbReference>
<dbReference type="VEuPathDB" id="VectorBase:ISCP_031962"/>
<dbReference type="InterPro" id="IPR036259">
    <property type="entry name" value="MFS_trans_sf"/>
</dbReference>
<name>A0A4D5SAV4_IXOSC</name>
<keyword evidence="1" id="KW-0812">Transmembrane</keyword>
<dbReference type="AlphaFoldDB" id="A0A4D5SAV4"/>
<sequence>MGVSMFAVAQVRTLLLMQVCCLLLAVFYGSALTTQIVVIADYLGVDQLSLTYGLTGLIAVPLFLGNPFILGAFRDEMGSYDNMYRILSGFFVLNALLWLWLVWSGLRRNRTTYSVCNTDEVVPVPERRTAAAEGDVTLKEVSAPQTVN</sequence>
<dbReference type="OrthoDB" id="6512614at2759"/>
<proteinExistence type="predicted"/>
<organism evidence="2">
    <name type="scientific">Ixodes scapularis</name>
    <name type="common">Black-legged tick</name>
    <name type="synonym">Deer tick</name>
    <dbReference type="NCBI Taxonomy" id="6945"/>
    <lineage>
        <taxon>Eukaryota</taxon>
        <taxon>Metazoa</taxon>
        <taxon>Ecdysozoa</taxon>
        <taxon>Arthropoda</taxon>
        <taxon>Chelicerata</taxon>
        <taxon>Arachnida</taxon>
        <taxon>Acari</taxon>
        <taxon>Parasitiformes</taxon>
        <taxon>Ixodida</taxon>
        <taxon>Ixodoidea</taxon>
        <taxon>Ixodidae</taxon>
        <taxon>Ixodinae</taxon>
        <taxon>Ixodes</taxon>
    </lineage>
</organism>
<dbReference type="EMBL" id="GHJT01010866">
    <property type="protein sequence ID" value="MOY44837.1"/>
    <property type="molecule type" value="Transcribed_RNA"/>
</dbReference>
<evidence type="ECO:0000256" key="1">
    <source>
        <dbReference type="SAM" id="Phobius"/>
    </source>
</evidence>